<feature type="compositionally biased region" description="Pro residues" evidence="1">
    <location>
        <begin position="196"/>
        <end position="213"/>
    </location>
</feature>
<dbReference type="VEuPathDB" id="CryptoDB:GNI_110250"/>
<dbReference type="EMBL" id="AFNH02000824">
    <property type="protein sequence ID" value="EZG55654.1"/>
    <property type="molecule type" value="Genomic_DNA"/>
</dbReference>
<comment type="caution">
    <text evidence="2">The sequence shown here is derived from an EMBL/GenBank/DDBJ whole genome shotgun (WGS) entry which is preliminary data.</text>
</comment>
<dbReference type="GeneID" id="22913893"/>
<dbReference type="Proteomes" id="UP000019763">
    <property type="component" value="Unassembled WGS sequence"/>
</dbReference>
<name>A0A023B3N4_GRENI</name>
<gene>
    <name evidence="2" type="ORF">GNI_110250</name>
</gene>
<protein>
    <submittedName>
        <fullName evidence="2">Uncharacterized protein</fullName>
    </submittedName>
</protein>
<sequence length="490" mass="51855">MVPSHLIQDAVALDRLSGVVRKTKKRAPKPRPVNGFEADQDLRVRVAVYNPLPDQVTLDDIRILGHATPAPSAAAFALSPPPDHHRDPPGRNLGPGREPPGRLDIRGDLQAPPSEDTSPSEKPADKPALRTSVEVCGFRRVFAAGALAVYEGVLPRTHVRAGTVVILDELVTQAMGCRFSQRLVASPATGDGPATPGSPAPSPGLFPVSPPGGPSDTTDSVPGLSGRQTRILCADGSPQACVRRSAPPIYVQPQAVRFEVLSAASGFPFLFCGEVVELRLRLRPAPRRVFLAGTRLWLALKSELLGAERSCWHARLETTGDAELVARVQAEPGPYVLRAAVEGAGGGLFGRDVLGHARPLLQTALAPSPLGSGLVYDLRNLSQDAPLALAFAHSAEDASSEDASSEKAPLATRKALEPRWSNLGTLAPGQWTGGYLHQPDSTSAGAPPPLTDIAHAIARQTKQHFVHWTHLGPGEPRFGFAEVPTNSANP</sequence>
<evidence type="ECO:0000256" key="1">
    <source>
        <dbReference type="SAM" id="MobiDB-lite"/>
    </source>
</evidence>
<feature type="region of interest" description="Disordered" evidence="1">
    <location>
        <begin position="73"/>
        <end position="128"/>
    </location>
</feature>
<accession>A0A023B3N4</accession>
<evidence type="ECO:0000313" key="3">
    <source>
        <dbReference type="Proteomes" id="UP000019763"/>
    </source>
</evidence>
<keyword evidence="3" id="KW-1185">Reference proteome</keyword>
<feature type="region of interest" description="Disordered" evidence="1">
    <location>
        <begin position="187"/>
        <end position="223"/>
    </location>
</feature>
<dbReference type="AlphaFoldDB" id="A0A023B3N4"/>
<organism evidence="2 3">
    <name type="scientific">Gregarina niphandrodes</name>
    <name type="common">Septate eugregarine</name>
    <dbReference type="NCBI Taxonomy" id="110365"/>
    <lineage>
        <taxon>Eukaryota</taxon>
        <taxon>Sar</taxon>
        <taxon>Alveolata</taxon>
        <taxon>Apicomplexa</taxon>
        <taxon>Conoidasida</taxon>
        <taxon>Gregarinasina</taxon>
        <taxon>Eugregarinorida</taxon>
        <taxon>Gregarinidae</taxon>
        <taxon>Gregarina</taxon>
    </lineage>
</organism>
<dbReference type="RefSeq" id="XP_011131473.1">
    <property type="nucleotide sequence ID" value="XM_011133171.1"/>
</dbReference>
<evidence type="ECO:0000313" key="2">
    <source>
        <dbReference type="EMBL" id="EZG55654.1"/>
    </source>
</evidence>
<reference evidence="2" key="1">
    <citation type="submission" date="2013-12" db="EMBL/GenBank/DDBJ databases">
        <authorList>
            <person name="Omoto C.K."/>
            <person name="Sibley D."/>
            <person name="Venepally P."/>
            <person name="Hadjithomas M."/>
            <person name="Karamycheva S."/>
            <person name="Brunk B."/>
            <person name="Roos D."/>
            <person name="Caler E."/>
            <person name="Lorenzi H."/>
        </authorList>
    </citation>
    <scope>NUCLEOTIDE SEQUENCE</scope>
</reference>
<proteinExistence type="predicted"/>